<comment type="caution">
    <text evidence="7">The sequence shown here is derived from an EMBL/GenBank/DDBJ whole genome shotgun (WGS) entry which is preliminary data.</text>
</comment>
<keyword evidence="8" id="KW-1185">Reference proteome</keyword>
<accession>A0A2S7MYZ0</accession>
<dbReference type="HAMAP" id="MF_00163">
    <property type="entry name" value="Pep_deformylase"/>
    <property type="match status" value="1"/>
</dbReference>
<feature type="active site" evidence="6">
    <location>
        <position position="155"/>
    </location>
</feature>
<evidence type="ECO:0000256" key="3">
    <source>
        <dbReference type="ARBA" id="ARBA00022801"/>
    </source>
</evidence>
<comment type="function">
    <text evidence="6">Removes the formyl group from the N-terminal Met of newly synthesized proteins. Requires at least a dipeptide for an efficient rate of reaction. N-terminal L-methionine is a prerequisite for activity but the enzyme has broad specificity at other positions.</text>
</comment>
<evidence type="ECO:0000256" key="5">
    <source>
        <dbReference type="ARBA" id="ARBA00023004"/>
    </source>
</evidence>
<dbReference type="PANTHER" id="PTHR10458">
    <property type="entry name" value="PEPTIDE DEFORMYLASE"/>
    <property type="match status" value="1"/>
</dbReference>
<dbReference type="EC" id="3.5.1.88" evidence="6"/>
<dbReference type="OrthoDB" id="9784988at2"/>
<dbReference type="GO" id="GO:0042586">
    <property type="term" value="F:peptide deformylase activity"/>
    <property type="evidence" value="ECO:0007669"/>
    <property type="project" value="UniProtKB-UniRule"/>
</dbReference>
<keyword evidence="4 6" id="KW-0648">Protein biosynthesis</keyword>
<feature type="binding site" evidence="6">
    <location>
        <position position="111"/>
    </location>
    <ligand>
        <name>Fe cation</name>
        <dbReference type="ChEBI" id="CHEBI:24875"/>
    </ligand>
</feature>
<gene>
    <name evidence="6" type="primary">def</name>
    <name evidence="7" type="ORF">CYL18_11575</name>
</gene>
<dbReference type="SUPFAM" id="SSF56420">
    <property type="entry name" value="Peptide deformylase"/>
    <property type="match status" value="1"/>
</dbReference>
<dbReference type="EMBL" id="PKOZ01000006">
    <property type="protein sequence ID" value="PQD94967.1"/>
    <property type="molecule type" value="Genomic_DNA"/>
</dbReference>
<organism evidence="7 8">
    <name type="scientific">Pradoshia eiseniae</name>
    <dbReference type="NCBI Taxonomy" id="2064768"/>
    <lineage>
        <taxon>Bacteria</taxon>
        <taxon>Bacillati</taxon>
        <taxon>Bacillota</taxon>
        <taxon>Bacilli</taxon>
        <taxon>Bacillales</taxon>
        <taxon>Bacillaceae</taxon>
        <taxon>Pradoshia</taxon>
    </lineage>
</organism>
<proteinExistence type="inferred from homology"/>
<name>A0A2S7MYZ0_9BACI</name>
<dbReference type="NCBIfam" id="TIGR00079">
    <property type="entry name" value="pept_deformyl"/>
    <property type="match status" value="1"/>
</dbReference>
<dbReference type="InterPro" id="IPR036821">
    <property type="entry name" value="Peptide_deformylase_sf"/>
</dbReference>
<dbReference type="PANTHER" id="PTHR10458:SF8">
    <property type="entry name" value="PEPTIDE DEFORMYLASE 2"/>
    <property type="match status" value="1"/>
</dbReference>
<dbReference type="CDD" id="cd00487">
    <property type="entry name" value="Pep_deformylase"/>
    <property type="match status" value="1"/>
</dbReference>
<dbReference type="AlphaFoldDB" id="A0A2S7MYZ0"/>
<feature type="binding site" evidence="6">
    <location>
        <position position="154"/>
    </location>
    <ligand>
        <name>Fe cation</name>
        <dbReference type="ChEBI" id="CHEBI:24875"/>
    </ligand>
</feature>
<comment type="catalytic activity">
    <reaction evidence="6">
        <text>N-terminal N-formyl-L-methionyl-[peptide] + H2O = N-terminal L-methionyl-[peptide] + formate</text>
        <dbReference type="Rhea" id="RHEA:24420"/>
        <dbReference type="Rhea" id="RHEA-COMP:10639"/>
        <dbReference type="Rhea" id="RHEA-COMP:10640"/>
        <dbReference type="ChEBI" id="CHEBI:15377"/>
        <dbReference type="ChEBI" id="CHEBI:15740"/>
        <dbReference type="ChEBI" id="CHEBI:49298"/>
        <dbReference type="ChEBI" id="CHEBI:64731"/>
        <dbReference type="EC" id="3.5.1.88"/>
    </reaction>
</comment>
<dbReference type="FunFam" id="3.90.45.10:FF:000002">
    <property type="entry name" value="Peptide deformylase"/>
    <property type="match status" value="1"/>
</dbReference>
<dbReference type="PIRSF" id="PIRSF004749">
    <property type="entry name" value="Pep_def"/>
    <property type="match status" value="1"/>
</dbReference>
<comment type="cofactor">
    <cofactor evidence="6">
        <name>Fe(2+)</name>
        <dbReference type="ChEBI" id="CHEBI:29033"/>
    </cofactor>
    <text evidence="6">Binds 1 Fe(2+) ion.</text>
</comment>
<dbReference type="Proteomes" id="UP000239663">
    <property type="component" value="Unassembled WGS sequence"/>
</dbReference>
<keyword evidence="3 6" id="KW-0378">Hydrolase</keyword>
<reference evidence="7 8" key="1">
    <citation type="submission" date="2017-12" db="EMBL/GenBank/DDBJ databases">
        <title>Taxonomic description and draft genome of Pradoshia cofamensis Gen. nov., sp. nov., a thermotolerant bacillale isolated from anterior gut of earthworm Eisenia fetida.</title>
        <authorList>
            <person name="Saha T."/>
            <person name="Chakraborty R."/>
        </authorList>
    </citation>
    <scope>NUCLEOTIDE SEQUENCE [LARGE SCALE GENOMIC DNA]</scope>
    <source>
        <strain evidence="7 8">EAG3</strain>
    </source>
</reference>
<dbReference type="GO" id="GO:0006412">
    <property type="term" value="P:translation"/>
    <property type="evidence" value="ECO:0007669"/>
    <property type="project" value="UniProtKB-UniRule"/>
</dbReference>
<evidence type="ECO:0000256" key="1">
    <source>
        <dbReference type="ARBA" id="ARBA00010759"/>
    </source>
</evidence>
<evidence type="ECO:0000256" key="4">
    <source>
        <dbReference type="ARBA" id="ARBA00022917"/>
    </source>
</evidence>
<protein>
    <recommendedName>
        <fullName evidence="6">Peptide deformylase</fullName>
        <shortName evidence="6">PDF</shortName>
        <ecNumber evidence="6">3.5.1.88</ecNumber>
    </recommendedName>
    <alternativeName>
        <fullName evidence="6">Polypeptide deformylase</fullName>
    </alternativeName>
</protein>
<evidence type="ECO:0000313" key="8">
    <source>
        <dbReference type="Proteomes" id="UP000239663"/>
    </source>
</evidence>
<dbReference type="Pfam" id="PF01327">
    <property type="entry name" value="Pep_deformylase"/>
    <property type="match status" value="1"/>
</dbReference>
<evidence type="ECO:0000313" key="7">
    <source>
        <dbReference type="EMBL" id="PQD94967.1"/>
    </source>
</evidence>
<evidence type="ECO:0000256" key="6">
    <source>
        <dbReference type="HAMAP-Rule" id="MF_00163"/>
    </source>
</evidence>
<keyword evidence="5 6" id="KW-0408">Iron</keyword>
<sequence>MMITMADIIKEGHPTLRQRASEVTMPPTEEDKSTLSNMLEYLKNSQNPEVAAKYGLRAGIGLAAPQINISKRMLAIYGTDEKDKLHSYTLFNPKIVSHSVQKAYLSSGEGCLSVDRPVPGYVPRYHKVKVQAFNIDGEPVTLRLTGLMAIVIQHEIDHLNGVMFYDHINDDQPFAEVADAVVIER</sequence>
<dbReference type="InterPro" id="IPR023635">
    <property type="entry name" value="Peptide_deformylase"/>
</dbReference>
<dbReference type="GO" id="GO:0046872">
    <property type="term" value="F:metal ion binding"/>
    <property type="evidence" value="ECO:0007669"/>
    <property type="project" value="UniProtKB-KW"/>
</dbReference>
<comment type="similarity">
    <text evidence="1 6">Belongs to the polypeptide deformylase family.</text>
</comment>
<evidence type="ECO:0000256" key="2">
    <source>
        <dbReference type="ARBA" id="ARBA00022723"/>
    </source>
</evidence>
<dbReference type="Gene3D" id="3.90.45.10">
    <property type="entry name" value="Peptide deformylase"/>
    <property type="match status" value="1"/>
</dbReference>
<dbReference type="PRINTS" id="PR01576">
    <property type="entry name" value="PDEFORMYLASE"/>
</dbReference>
<feature type="binding site" evidence="6">
    <location>
        <position position="158"/>
    </location>
    <ligand>
        <name>Fe cation</name>
        <dbReference type="ChEBI" id="CHEBI:24875"/>
    </ligand>
</feature>
<keyword evidence="2 6" id="KW-0479">Metal-binding</keyword>